<name>A0A0F9BPC8_9ZZZZ</name>
<comment type="caution">
    <text evidence="1">The sequence shown here is derived from an EMBL/GenBank/DDBJ whole genome shotgun (WGS) entry which is preliminary data.</text>
</comment>
<organism evidence="1">
    <name type="scientific">marine sediment metagenome</name>
    <dbReference type="NCBI Taxonomy" id="412755"/>
    <lineage>
        <taxon>unclassified sequences</taxon>
        <taxon>metagenomes</taxon>
        <taxon>ecological metagenomes</taxon>
    </lineage>
</organism>
<evidence type="ECO:0000313" key="1">
    <source>
        <dbReference type="EMBL" id="KKK92414.1"/>
    </source>
</evidence>
<protein>
    <submittedName>
        <fullName evidence="1">Uncharacterized protein</fullName>
    </submittedName>
</protein>
<sequence length="175" mass="19157">MKFRPTGGGMVPDNLKPATAYKVSKHWPVEFKVPDKLAKGIKMASGQRLDWYNPPWTIHMEGGLKAYPMLAPFSNTCACQTPRFDVDDYGRLYIPNAVGCTVQVVDNAGNLITRFGQYGNFDDQVAARAGQASIPLAYPVAAKASFKHVYVADSANRQVVRADPVYAAEAVCDIK</sequence>
<accession>A0A0F9BPC8</accession>
<dbReference type="EMBL" id="LAZR01048221">
    <property type="protein sequence ID" value="KKK92414.1"/>
    <property type="molecule type" value="Genomic_DNA"/>
</dbReference>
<proteinExistence type="predicted"/>
<dbReference type="InterPro" id="IPR011042">
    <property type="entry name" value="6-blade_b-propeller_TolB-like"/>
</dbReference>
<dbReference type="AlphaFoldDB" id="A0A0F9BPC8"/>
<dbReference type="SUPFAM" id="SSF63825">
    <property type="entry name" value="YWTD domain"/>
    <property type="match status" value="1"/>
</dbReference>
<dbReference type="Gene3D" id="2.120.10.30">
    <property type="entry name" value="TolB, C-terminal domain"/>
    <property type="match status" value="1"/>
</dbReference>
<gene>
    <name evidence="1" type="ORF">LCGC14_2703170</name>
</gene>
<reference evidence="1" key="1">
    <citation type="journal article" date="2015" name="Nature">
        <title>Complex archaea that bridge the gap between prokaryotes and eukaryotes.</title>
        <authorList>
            <person name="Spang A."/>
            <person name="Saw J.H."/>
            <person name="Jorgensen S.L."/>
            <person name="Zaremba-Niedzwiedzka K."/>
            <person name="Martijn J."/>
            <person name="Lind A.E."/>
            <person name="van Eijk R."/>
            <person name="Schleper C."/>
            <person name="Guy L."/>
            <person name="Ettema T.J."/>
        </authorList>
    </citation>
    <scope>NUCLEOTIDE SEQUENCE</scope>
</reference>